<evidence type="ECO:0000256" key="2">
    <source>
        <dbReference type="SAM" id="MobiDB-lite"/>
    </source>
</evidence>
<organism evidence="4 5">
    <name type="scientific">Metabacillus arenae</name>
    <dbReference type="NCBI Taxonomy" id="2771434"/>
    <lineage>
        <taxon>Bacteria</taxon>
        <taxon>Bacillati</taxon>
        <taxon>Bacillota</taxon>
        <taxon>Bacilli</taxon>
        <taxon>Bacillales</taxon>
        <taxon>Bacillaceae</taxon>
        <taxon>Metabacillus</taxon>
    </lineage>
</organism>
<dbReference type="Gene3D" id="3.40.720.10">
    <property type="entry name" value="Alkaline Phosphatase, subunit A"/>
    <property type="match status" value="1"/>
</dbReference>
<evidence type="ECO:0000313" key="4">
    <source>
        <dbReference type="EMBL" id="MBD1380542.1"/>
    </source>
</evidence>
<dbReference type="EMBL" id="JACXAI010000010">
    <property type="protein sequence ID" value="MBD1380542.1"/>
    <property type="molecule type" value="Genomic_DNA"/>
</dbReference>
<dbReference type="Proteomes" id="UP000626844">
    <property type="component" value="Unassembled WGS sequence"/>
</dbReference>
<gene>
    <name evidence="4" type="ORF">IC621_09900</name>
</gene>
<dbReference type="AlphaFoldDB" id="A0A926NAD9"/>
<comment type="caution">
    <text evidence="4">The sequence shown here is derived from an EMBL/GenBank/DDBJ whole genome shotgun (WGS) entry which is preliminary data.</text>
</comment>
<evidence type="ECO:0000259" key="3">
    <source>
        <dbReference type="Pfam" id="PF00884"/>
    </source>
</evidence>
<dbReference type="RefSeq" id="WP_191158133.1">
    <property type="nucleotide sequence ID" value="NZ_JACXAI010000010.1"/>
</dbReference>
<dbReference type="Pfam" id="PF00884">
    <property type="entry name" value="Sulfatase"/>
    <property type="match status" value="1"/>
</dbReference>
<feature type="region of interest" description="Disordered" evidence="2">
    <location>
        <begin position="121"/>
        <end position="142"/>
    </location>
</feature>
<dbReference type="CDD" id="cd16148">
    <property type="entry name" value="sulfatase_like"/>
    <property type="match status" value="1"/>
</dbReference>
<sequence length="592" mass="69209">MRAIMVMFDSLNRHMLPNYGCDWTHAPNFKRLEEKTVVFDQCYAGSLPCMPARRELHTGRYNFLHRSWGPIEPFDNSMPEMLKQNGVYTHLVTDHQHYWEDGGATYHPRYSSFEMVRGQEGDPWKGHVKDPETPETETPEPFVSSNMFKQDIVNRAYFESEENHPQAVTFSLGMDFIQKNKDEDNWFLQLETFDPHEPFFAYQHYKDLYPHEYNGNHFDWPPYYFVQESEEVVEHGKYEYAALLSMCDNYLGKVLDMMDEYDMWKDTMLIVNTDHGYLLGEHGWWSKSVMPVYDEIAHTPLFVWDPREGKKGERRQSIVQTVDLAPTLLEFFCISLPEDMDGKPLRQVIHSDQPVRETALFGYHGGHVNITDGNYVYMRGPVSPENKPLFEYTLMPTHMRQPFAPRELQNIEIHEPFPFTKGCQLMKIGAGSGFVNAFQYGSKLYNLAVDPEQKEEIEDLEIELKFIQKIAEQMRKNDAPKEQFIRLGIPENGIMTIEELKKQIEAIREAEKISILAEHRWDRAAQNQMRAILNITSENGRQKLLNGFKEFVLSYKYTEVNTDVVEKFIDVFLPNDEKAKAQYFIGLAGRTS</sequence>
<keyword evidence="5" id="KW-1185">Reference proteome</keyword>
<dbReference type="GO" id="GO:0004065">
    <property type="term" value="F:arylsulfatase activity"/>
    <property type="evidence" value="ECO:0007669"/>
    <property type="project" value="TreeGrafter"/>
</dbReference>
<protein>
    <submittedName>
        <fullName evidence="4">Sulfatase</fullName>
    </submittedName>
</protein>
<comment type="similarity">
    <text evidence="1">Belongs to the sulfatase family.</text>
</comment>
<dbReference type="InterPro" id="IPR017850">
    <property type="entry name" value="Alkaline_phosphatase_core_sf"/>
</dbReference>
<evidence type="ECO:0000313" key="5">
    <source>
        <dbReference type="Proteomes" id="UP000626844"/>
    </source>
</evidence>
<dbReference type="PANTHER" id="PTHR42693">
    <property type="entry name" value="ARYLSULFATASE FAMILY MEMBER"/>
    <property type="match status" value="1"/>
</dbReference>
<proteinExistence type="inferred from homology"/>
<dbReference type="PANTHER" id="PTHR42693:SF33">
    <property type="entry name" value="ARYLSULFATASE"/>
    <property type="match status" value="1"/>
</dbReference>
<feature type="compositionally biased region" description="Basic and acidic residues" evidence="2">
    <location>
        <begin position="121"/>
        <end position="132"/>
    </location>
</feature>
<reference evidence="4" key="1">
    <citation type="submission" date="2020-09" db="EMBL/GenBank/DDBJ databases">
        <title>A novel bacterium of genus Bacillus, isolated from South China Sea.</title>
        <authorList>
            <person name="Huang H."/>
            <person name="Mo K."/>
            <person name="Hu Y."/>
        </authorList>
    </citation>
    <scope>NUCLEOTIDE SEQUENCE</scope>
    <source>
        <strain evidence="4">IB182487</strain>
    </source>
</reference>
<accession>A0A926NAD9</accession>
<dbReference type="SUPFAM" id="SSF53649">
    <property type="entry name" value="Alkaline phosphatase-like"/>
    <property type="match status" value="1"/>
</dbReference>
<name>A0A926NAD9_9BACI</name>
<dbReference type="InterPro" id="IPR050738">
    <property type="entry name" value="Sulfatase"/>
</dbReference>
<feature type="domain" description="Sulfatase N-terminal" evidence="3">
    <location>
        <begin position="4"/>
        <end position="331"/>
    </location>
</feature>
<evidence type="ECO:0000256" key="1">
    <source>
        <dbReference type="ARBA" id="ARBA00008779"/>
    </source>
</evidence>
<dbReference type="InterPro" id="IPR000917">
    <property type="entry name" value="Sulfatase_N"/>
</dbReference>